<evidence type="ECO:0000256" key="9">
    <source>
        <dbReference type="PROSITE-ProRule" id="PRU00284"/>
    </source>
</evidence>
<dbReference type="Pfam" id="PF00015">
    <property type="entry name" value="MCPsignal"/>
    <property type="match status" value="1"/>
</dbReference>
<dbReference type="CDD" id="cd06225">
    <property type="entry name" value="HAMP"/>
    <property type="match status" value="1"/>
</dbReference>
<name>H6SN59_PARPM</name>
<dbReference type="PROSITE" id="PS50885">
    <property type="entry name" value="HAMP"/>
    <property type="match status" value="1"/>
</dbReference>
<dbReference type="Gene3D" id="3.30.450.20">
    <property type="entry name" value="PAS domain"/>
    <property type="match status" value="1"/>
</dbReference>
<evidence type="ECO:0000256" key="2">
    <source>
        <dbReference type="ARBA" id="ARBA00022475"/>
    </source>
</evidence>
<evidence type="ECO:0000259" key="11">
    <source>
        <dbReference type="PROSITE" id="PS50111"/>
    </source>
</evidence>
<feature type="domain" description="HAMP" evidence="13">
    <location>
        <begin position="211"/>
        <end position="264"/>
    </location>
</feature>
<evidence type="ECO:0000256" key="10">
    <source>
        <dbReference type="SAM" id="Phobius"/>
    </source>
</evidence>
<evidence type="ECO:0000256" key="5">
    <source>
        <dbReference type="ARBA" id="ARBA00022989"/>
    </source>
</evidence>
<dbReference type="InterPro" id="IPR033480">
    <property type="entry name" value="sCache_2"/>
</dbReference>
<dbReference type="PANTHER" id="PTHR32089:SF112">
    <property type="entry name" value="LYSOZYME-LIKE PROTEIN-RELATED"/>
    <property type="match status" value="1"/>
</dbReference>
<dbReference type="GO" id="GO:0004673">
    <property type="term" value="F:protein histidine kinase activity"/>
    <property type="evidence" value="ECO:0007669"/>
    <property type="project" value="UniProtKB-EC"/>
</dbReference>
<evidence type="ECO:0000256" key="8">
    <source>
        <dbReference type="ARBA" id="ARBA00029447"/>
    </source>
</evidence>
<evidence type="ECO:0000313" key="14">
    <source>
        <dbReference type="EMBL" id="CCG06935.1"/>
    </source>
</evidence>
<dbReference type="SMART" id="SM00283">
    <property type="entry name" value="MA"/>
    <property type="match status" value="1"/>
</dbReference>
<dbReference type="GO" id="GO:0006935">
    <property type="term" value="P:chemotaxis"/>
    <property type="evidence" value="ECO:0007669"/>
    <property type="project" value="InterPro"/>
</dbReference>
<keyword evidence="2" id="KW-1003">Cell membrane</keyword>
<dbReference type="SMART" id="SM01049">
    <property type="entry name" value="Cache_2"/>
    <property type="match status" value="1"/>
</dbReference>
<dbReference type="SMART" id="SM00304">
    <property type="entry name" value="HAMP"/>
    <property type="match status" value="1"/>
</dbReference>
<dbReference type="PROSITE" id="PS50111">
    <property type="entry name" value="CHEMOTAXIS_TRANSDUC_2"/>
    <property type="match status" value="1"/>
</dbReference>
<comment type="similarity">
    <text evidence="8">Belongs to the methyl-accepting chemotaxis (MCP) protein family.</text>
</comment>
<dbReference type="EC" id="2.7.13.3" evidence="14"/>
<dbReference type="Proteomes" id="UP000033220">
    <property type="component" value="Chromosome DSM 122"/>
</dbReference>
<dbReference type="KEGG" id="rpm:RSPPHO_00309"/>
<dbReference type="eggNOG" id="COG0840">
    <property type="taxonomic scope" value="Bacteria"/>
</dbReference>
<dbReference type="OrthoDB" id="7260004at2"/>
<dbReference type="InterPro" id="IPR003660">
    <property type="entry name" value="HAMP_dom"/>
</dbReference>
<proteinExistence type="inferred from homology"/>
<dbReference type="PANTHER" id="PTHR32089">
    <property type="entry name" value="METHYL-ACCEPTING CHEMOTAXIS PROTEIN MCPB"/>
    <property type="match status" value="1"/>
</dbReference>
<evidence type="ECO:0000313" key="15">
    <source>
        <dbReference type="Proteomes" id="UP000033220"/>
    </source>
</evidence>
<keyword evidence="14" id="KW-0808">Transferase</keyword>
<dbReference type="RefSeq" id="WP_014413575.1">
    <property type="nucleotide sequence ID" value="NC_017059.1"/>
</dbReference>
<dbReference type="GO" id="GO:0005886">
    <property type="term" value="C:plasma membrane"/>
    <property type="evidence" value="ECO:0007669"/>
    <property type="project" value="UniProtKB-SubCell"/>
</dbReference>
<feature type="domain" description="T-SNARE coiled-coil homology" evidence="12">
    <location>
        <begin position="457"/>
        <end position="519"/>
    </location>
</feature>
<dbReference type="PROSITE" id="PS50192">
    <property type="entry name" value="T_SNARE"/>
    <property type="match status" value="1"/>
</dbReference>
<organism evidence="14 15">
    <name type="scientific">Pararhodospirillum photometricum DSM 122</name>
    <dbReference type="NCBI Taxonomy" id="1150469"/>
    <lineage>
        <taxon>Bacteria</taxon>
        <taxon>Pseudomonadati</taxon>
        <taxon>Pseudomonadota</taxon>
        <taxon>Alphaproteobacteria</taxon>
        <taxon>Rhodospirillales</taxon>
        <taxon>Rhodospirillaceae</taxon>
        <taxon>Pararhodospirillum</taxon>
    </lineage>
</organism>
<dbReference type="SUPFAM" id="SSF58104">
    <property type="entry name" value="Methyl-accepting chemotaxis protein (MCP) signaling domain"/>
    <property type="match status" value="1"/>
</dbReference>
<evidence type="ECO:0000259" key="12">
    <source>
        <dbReference type="PROSITE" id="PS50192"/>
    </source>
</evidence>
<dbReference type="GO" id="GO:0004888">
    <property type="term" value="F:transmembrane signaling receptor activity"/>
    <property type="evidence" value="ECO:0007669"/>
    <property type="project" value="InterPro"/>
</dbReference>
<feature type="domain" description="Methyl-accepting transducer" evidence="11">
    <location>
        <begin position="305"/>
        <end position="541"/>
    </location>
</feature>
<comment type="subcellular location">
    <subcellularLocation>
        <location evidence="1">Cell inner membrane</location>
        <topology evidence="1">Multi-pass membrane protein</topology>
    </subcellularLocation>
</comment>
<dbReference type="InterPro" id="IPR004090">
    <property type="entry name" value="Chemotax_Me-accpt_rcpt"/>
</dbReference>
<feature type="transmembrane region" description="Helical" evidence="10">
    <location>
        <begin position="188"/>
        <end position="210"/>
    </location>
</feature>
<evidence type="ECO:0000256" key="7">
    <source>
        <dbReference type="ARBA" id="ARBA00023224"/>
    </source>
</evidence>
<dbReference type="InterPro" id="IPR000727">
    <property type="entry name" value="T_SNARE_dom"/>
</dbReference>
<dbReference type="InterPro" id="IPR004089">
    <property type="entry name" value="MCPsignal_dom"/>
</dbReference>
<evidence type="ECO:0000256" key="6">
    <source>
        <dbReference type="ARBA" id="ARBA00023136"/>
    </source>
</evidence>
<keyword evidence="6 10" id="KW-0472">Membrane</keyword>
<dbReference type="STRING" id="1150469.RSPPHO_00309"/>
<dbReference type="Pfam" id="PF17200">
    <property type="entry name" value="sCache_2"/>
    <property type="match status" value="1"/>
</dbReference>
<keyword evidence="5 10" id="KW-1133">Transmembrane helix</keyword>
<evidence type="ECO:0000259" key="13">
    <source>
        <dbReference type="PROSITE" id="PS50885"/>
    </source>
</evidence>
<dbReference type="Pfam" id="PF00672">
    <property type="entry name" value="HAMP"/>
    <property type="match status" value="1"/>
</dbReference>
<dbReference type="GO" id="GO:0007165">
    <property type="term" value="P:signal transduction"/>
    <property type="evidence" value="ECO:0007669"/>
    <property type="project" value="UniProtKB-KW"/>
</dbReference>
<reference evidence="14 15" key="1">
    <citation type="submission" date="2012-02" db="EMBL/GenBank/DDBJ databases">
        <title>Shotgun genome sequence of Phaeospirillum photometricum DSM 122.</title>
        <authorList>
            <person name="Duquesne K."/>
            <person name="Sturgis J."/>
        </authorList>
    </citation>
    <scope>NUCLEOTIDE SEQUENCE [LARGE SCALE GENOMIC DNA]</scope>
    <source>
        <strain evidence="15">DSM122</strain>
    </source>
</reference>
<keyword evidence="4 10" id="KW-0812">Transmembrane</keyword>
<dbReference type="EMBL" id="HE663493">
    <property type="protein sequence ID" value="CCG06935.1"/>
    <property type="molecule type" value="Genomic_DNA"/>
</dbReference>
<dbReference type="HOGENOM" id="CLU_000445_107_21_5"/>
<evidence type="ECO:0000256" key="4">
    <source>
        <dbReference type="ARBA" id="ARBA00022692"/>
    </source>
</evidence>
<evidence type="ECO:0000256" key="1">
    <source>
        <dbReference type="ARBA" id="ARBA00004429"/>
    </source>
</evidence>
<dbReference type="PRINTS" id="PR00260">
    <property type="entry name" value="CHEMTRNSDUCR"/>
</dbReference>
<keyword evidence="3" id="KW-0997">Cell inner membrane</keyword>
<protein>
    <submittedName>
        <fullName evidence="14">Methyl-accepting chemotaxis sensory transducer</fullName>
        <ecNumber evidence="14">2.7.13.3</ecNumber>
    </submittedName>
</protein>
<evidence type="ECO:0000256" key="3">
    <source>
        <dbReference type="ARBA" id="ARBA00022519"/>
    </source>
</evidence>
<keyword evidence="7 9" id="KW-0807">Transducer</keyword>
<feature type="transmembrane region" description="Helical" evidence="10">
    <location>
        <begin position="12"/>
        <end position="32"/>
    </location>
</feature>
<dbReference type="PATRIC" id="fig|1150469.3.peg.365"/>
<gene>
    <name evidence="14" type="ORF">RSPPHO_00309</name>
</gene>
<dbReference type="AlphaFoldDB" id="H6SN59"/>
<dbReference type="Gene3D" id="1.10.287.950">
    <property type="entry name" value="Methyl-accepting chemotaxis protein"/>
    <property type="match status" value="1"/>
</dbReference>
<dbReference type="Gene3D" id="6.10.340.10">
    <property type="match status" value="1"/>
</dbReference>
<keyword evidence="15" id="KW-1185">Reference proteome</keyword>
<sequence>MKATLPLGVRISLPVVVMTLGLLAIAGTALVMQRSTMMEERRTLLQEHVASAISLLEGVQARVSRGEVSLAQAQEEARTLIRSLSFGDNNYIFVTDRHNTVIVNRGALKLEGKDVSGLKDVNGVYFIRQLNEATLKGEDPFLSYHWPHAGQEKPAPKLAFAARFQPWDWLVGTGVYMDDVDALFLRQVLTLGLAAGLILALASGVAVSVMRGVTKPLAAIKAAMVRLSEGDLNVSVTGSERGDEIGAMAQALAVFRDTARTSRRLEEDARAADHRLVEERRQARVALAEAFEAQVGEILNGLAVAAEELDQTARAMGDTARVSLERSVEVSRSLRDTNGNVQSVASAAEEMSASIGEISSQVTRSTSVVGEAVDLARVTNESVRALSEAAERIGQVVTLITDVASQTNLLALNATIEAARAGDAGKGFAVVAGEVKTLANQTSRATEEIARQINDVQARTTASVTAIEQITRSITQVNEISATIAAAIEEQGAATHEISRAIQQASLGASQVSENADGVHQAADMTGMSARDVGAAASILAHKVGDLRLRVSDFLVRLREG</sequence>
<accession>H6SN59</accession>